<reference evidence="1 2" key="1">
    <citation type="submission" date="2017-06" db="EMBL/GenBank/DDBJ databases">
        <authorList>
            <person name="Kim H.J."/>
            <person name="Triplett B.A."/>
        </authorList>
    </citation>
    <scope>NUCLEOTIDE SEQUENCE [LARGE SCALE GENOMIC DNA]</scope>
    <source>
        <strain evidence="1 2">DSM 18704</strain>
    </source>
</reference>
<dbReference type="AlphaFoldDB" id="A0A239M5C9"/>
<dbReference type="Proteomes" id="UP000198356">
    <property type="component" value="Unassembled WGS sequence"/>
</dbReference>
<dbReference type="EMBL" id="FZOU01000010">
    <property type="protein sequence ID" value="SNT38077.1"/>
    <property type="molecule type" value="Genomic_DNA"/>
</dbReference>
<accession>A0A239M5C9</accession>
<organism evidence="1 2">
    <name type="scientific">Granulicella rosea</name>
    <dbReference type="NCBI Taxonomy" id="474952"/>
    <lineage>
        <taxon>Bacteria</taxon>
        <taxon>Pseudomonadati</taxon>
        <taxon>Acidobacteriota</taxon>
        <taxon>Terriglobia</taxon>
        <taxon>Terriglobales</taxon>
        <taxon>Acidobacteriaceae</taxon>
        <taxon>Granulicella</taxon>
    </lineage>
</organism>
<protein>
    <submittedName>
        <fullName evidence="1">Uncharacterized protein</fullName>
    </submittedName>
</protein>
<gene>
    <name evidence="1" type="ORF">SAMN05421770_11028</name>
</gene>
<sequence>MQNALANRNLQFMKLKQTIDACRLPLLSLLLVLLGSRRAVAEPRPEAVAAFNSYAATVETRLTRQHRSHSTFLAPDSFAGDGEARLRAGELIIQQIAPPIPNPPGALLRHWRGAAFVQGAHAADFERLLRDFNAYPQRFAPQVLRAQSSGQGDHFQATMRVRQKHVITVVMDTAYDVDLGRLDETARYSASRSTHIYEIDSPGTPRERPLSPQEEHGFLWRLNTYWTYEERDGGLYIQIESISLSRSIPTGLGWAVRPFVESVPRESLEFTLRSASNAIRR</sequence>
<evidence type="ECO:0000313" key="1">
    <source>
        <dbReference type="EMBL" id="SNT38077.1"/>
    </source>
</evidence>
<proteinExistence type="predicted"/>
<name>A0A239M5C9_9BACT</name>
<keyword evidence="2" id="KW-1185">Reference proteome</keyword>
<evidence type="ECO:0000313" key="2">
    <source>
        <dbReference type="Proteomes" id="UP000198356"/>
    </source>
</evidence>